<evidence type="ECO:0000256" key="1">
    <source>
        <dbReference type="ARBA" id="ARBA00008182"/>
    </source>
</evidence>
<accession>A0A073CTK3</accession>
<dbReference type="Gene3D" id="1.10.490.20">
    <property type="entry name" value="Phycocyanins"/>
    <property type="match status" value="1"/>
</dbReference>
<dbReference type="PATRIC" id="fig|388467.6.peg.2349"/>
<dbReference type="Proteomes" id="UP000027395">
    <property type="component" value="Chromosome"/>
</dbReference>
<evidence type="ECO:0000313" key="4">
    <source>
        <dbReference type="EMBL" id="KEI67320.1"/>
    </source>
</evidence>
<name>A0A073CTK3_PLAA1</name>
<keyword evidence="2" id="KW-0157">Chromophore</keyword>
<dbReference type="Pfam" id="PF00502">
    <property type="entry name" value="Phycobilisome"/>
    <property type="match status" value="1"/>
</dbReference>
<keyword evidence="5" id="KW-1185">Reference proteome</keyword>
<dbReference type="GO" id="GO:0015979">
    <property type="term" value="P:photosynthesis"/>
    <property type="evidence" value="ECO:0007669"/>
    <property type="project" value="InterPro"/>
</dbReference>
<dbReference type="GO" id="GO:0030089">
    <property type="term" value="C:phycobilisome"/>
    <property type="evidence" value="ECO:0007669"/>
    <property type="project" value="InterPro"/>
</dbReference>
<dbReference type="InterPro" id="IPR038719">
    <property type="entry name" value="Phycobilisome_asu/bsu_sf"/>
</dbReference>
<dbReference type="AlphaFoldDB" id="A0A073CTK3"/>
<dbReference type="RefSeq" id="WP_052369547.1">
    <property type="nucleotide sequence ID" value="NZ_CM002803.1"/>
</dbReference>
<dbReference type="STRING" id="388467.A19Y_2400"/>
<evidence type="ECO:0000313" key="5">
    <source>
        <dbReference type="Proteomes" id="UP000027395"/>
    </source>
</evidence>
<sequence length="206" mass="24017">MEINIDSTIPSVKSEKPFPTSHELQQFMEWLKSNETPWEAAKYLGEYEKLIIENTIRSLKHSHPDLFLTSQREEKITGDISFYLYLIGYSLVVDDKTALREALQTNILDTLSLSPSCLIESLNLIKNNIFLKEDAKQEILEYIDYAIQKIIEKDKGKNLEDDNYQLPFWQKIIEIGTTVSQAEWEKLPKDFSKNFEHYLYGVAKDS</sequence>
<dbReference type="EMBL" id="CM002803">
    <property type="protein sequence ID" value="KEI67320.1"/>
    <property type="molecule type" value="Genomic_DNA"/>
</dbReference>
<dbReference type="SUPFAM" id="SSF46458">
    <property type="entry name" value="Globin-like"/>
    <property type="match status" value="1"/>
</dbReference>
<reference evidence="4 5" key="1">
    <citation type="journal article" date="2014" name="Appl. Environ. Microbiol.">
        <title>Elucidation of insertion elements encoded on plasmids and in vitro construction of shuttle vectors from the toxic cyanobacterium Planktothrix.</title>
        <authorList>
            <person name="Christiansen G."/>
            <person name="Goesmann A."/>
            <person name="Kurmayer R."/>
        </authorList>
    </citation>
    <scope>NUCLEOTIDE SEQUENCE [LARGE SCALE GENOMIC DNA]</scope>
    <source>
        <strain evidence="4 5">NIVA-CYA 126/8</strain>
    </source>
</reference>
<dbReference type="InterPro" id="IPR009050">
    <property type="entry name" value="Globin-like_sf"/>
</dbReference>
<evidence type="ECO:0000256" key="2">
    <source>
        <dbReference type="ARBA" id="ARBA00022991"/>
    </source>
</evidence>
<organism evidence="4 5">
    <name type="scientific">Planktothrix agardhii (strain NIVA-CYA 126/8)</name>
    <dbReference type="NCBI Taxonomy" id="388467"/>
    <lineage>
        <taxon>Bacteria</taxon>
        <taxon>Bacillati</taxon>
        <taxon>Cyanobacteriota</taxon>
        <taxon>Cyanophyceae</taxon>
        <taxon>Oscillatoriophycideae</taxon>
        <taxon>Oscillatoriales</taxon>
        <taxon>Microcoleaceae</taxon>
        <taxon>Planktothrix</taxon>
    </lineage>
</organism>
<comment type="similarity">
    <text evidence="1">Belongs to the phycobiliprotein family.</text>
</comment>
<proteinExistence type="inferred from homology"/>
<protein>
    <submittedName>
        <fullName evidence="4">RpcA</fullName>
    </submittedName>
</protein>
<keyword evidence="3" id="KW-0089">Bile pigment</keyword>
<gene>
    <name evidence="4" type="primary">rpcA</name>
    <name evidence="4" type="ORF">A19Y_2400</name>
</gene>
<evidence type="ECO:0000256" key="3">
    <source>
        <dbReference type="ARBA" id="ARBA00023307"/>
    </source>
</evidence>
<dbReference type="InterPro" id="IPR012128">
    <property type="entry name" value="Phycobilisome_asu/bsu"/>
</dbReference>
<dbReference type="HOGENOM" id="CLU_1330921_0_0_3"/>